<feature type="modified residue" description="Phosphohistidine" evidence="12">
    <location>
        <position position="52"/>
    </location>
</feature>
<evidence type="ECO:0000256" key="8">
    <source>
        <dbReference type="ARBA" id="ARBA00022777"/>
    </source>
</evidence>
<dbReference type="SUPFAM" id="SSF47226">
    <property type="entry name" value="Histidine-containing phosphotransfer domain, HPT domain"/>
    <property type="match status" value="1"/>
</dbReference>
<dbReference type="PROSITE" id="PS50851">
    <property type="entry name" value="CHEW"/>
    <property type="match status" value="1"/>
</dbReference>
<dbReference type="InterPro" id="IPR003594">
    <property type="entry name" value="HATPase_dom"/>
</dbReference>
<organism evidence="18 19">
    <name type="scientific">Clostridium magnum DSM 2767</name>
    <dbReference type="NCBI Taxonomy" id="1121326"/>
    <lineage>
        <taxon>Bacteria</taxon>
        <taxon>Bacillati</taxon>
        <taxon>Bacillota</taxon>
        <taxon>Clostridia</taxon>
        <taxon>Eubacteriales</taxon>
        <taxon>Clostridiaceae</taxon>
        <taxon>Clostridium</taxon>
    </lineage>
</organism>
<evidence type="ECO:0000256" key="3">
    <source>
        <dbReference type="ARBA" id="ARBA00021495"/>
    </source>
</evidence>
<dbReference type="SUPFAM" id="SSF47384">
    <property type="entry name" value="Homodimeric domain of signal transducing histidine kinase"/>
    <property type="match status" value="1"/>
</dbReference>
<dbReference type="InterPro" id="IPR005467">
    <property type="entry name" value="His_kinase_dom"/>
</dbReference>
<feature type="compositionally biased region" description="Low complexity" evidence="14">
    <location>
        <begin position="207"/>
        <end position="222"/>
    </location>
</feature>
<dbReference type="InterPro" id="IPR036097">
    <property type="entry name" value="HisK_dim/P_sf"/>
</dbReference>
<dbReference type="Pfam" id="PF01627">
    <property type="entry name" value="Hpt"/>
    <property type="match status" value="1"/>
</dbReference>
<dbReference type="GO" id="GO:0005737">
    <property type="term" value="C:cytoplasm"/>
    <property type="evidence" value="ECO:0007669"/>
    <property type="project" value="InterPro"/>
</dbReference>
<feature type="coiled-coil region" evidence="13">
    <location>
        <begin position="132"/>
        <end position="159"/>
    </location>
</feature>
<dbReference type="EMBL" id="LWAE01000002">
    <property type="protein sequence ID" value="KZL92343.1"/>
    <property type="molecule type" value="Genomic_DNA"/>
</dbReference>
<dbReference type="InterPro" id="IPR051315">
    <property type="entry name" value="Bact_Chemotaxis_CheA"/>
</dbReference>
<dbReference type="STRING" id="1121326.CLMAG_21520"/>
<feature type="domain" description="Histidine kinase" evidence="15">
    <location>
        <begin position="272"/>
        <end position="486"/>
    </location>
</feature>
<evidence type="ECO:0000259" key="17">
    <source>
        <dbReference type="PROSITE" id="PS50894"/>
    </source>
</evidence>
<keyword evidence="8" id="KW-0418">Kinase</keyword>
<dbReference type="SUPFAM" id="SSF50341">
    <property type="entry name" value="CheW-like"/>
    <property type="match status" value="1"/>
</dbReference>
<dbReference type="OrthoDB" id="9803176at2"/>
<gene>
    <name evidence="18" type="primary">cheA_3</name>
    <name evidence="18" type="ORF">CLMAG_21520</name>
</gene>
<evidence type="ECO:0000256" key="1">
    <source>
        <dbReference type="ARBA" id="ARBA00000085"/>
    </source>
</evidence>
<evidence type="ECO:0000256" key="9">
    <source>
        <dbReference type="ARBA" id="ARBA00022840"/>
    </source>
</evidence>
<sequence>MVYVFENEDLKILDLYINDAEECLGILEKELLKLEIDLNNIDLLNDILRRIHIIKGGASFLGVIIIRKLTYAIEQVLENLKSKMVEMSTSLMDDLIKGIDLLGSFIYDIQEKLKEVLLIDNKDKFEVSLKDDEDSKDLIKRLQEIIERKEQDIEVLQENYFEDNGDNISDIYSKGKVDEIYGIDMTADLVSIETYRSTKKPSVGEHNNTNKNSTTNSTNPKSNIRKDNDRKSIRVSQEKLDNMMNMIAELMVTKNAFMHISKKIDIDYSIPKLSKEIKEVGASVSRISNELQNTIMSIRMVQVKSIFQKMPRVIRDVCQTTNKKINLITEGENTEIDKTIIEKISDPLVHIIRNSADHGIESCSSRIEKGKSEQGTIYLRAYNKNKHVYIEIEDDGKGIDPEQIKISAVDKALLEASDAEKMNKNQLLDLVFLPGFSTSQKVTEISGRGVGMDVVKSNIADINGAVYLDSEVGKGTKVTIQLPLTLAVSRGLLIESSTEQYILPIENVVETVKIPAKNIYEFSGKYFTYLRGEVVAVDWLRKILVLDGFNEDLEELNTVIISNGVDKMGIIVDKFINEQEFIVKPLVDYLASIPGISGSTLLGNGQVVIILNAGDIIKLAGR</sequence>
<dbReference type="InterPro" id="IPR002545">
    <property type="entry name" value="CheW-lke_dom"/>
</dbReference>
<dbReference type="InterPro" id="IPR037006">
    <property type="entry name" value="CheA-like_homodim_sf"/>
</dbReference>
<dbReference type="Proteomes" id="UP000076603">
    <property type="component" value="Unassembled WGS sequence"/>
</dbReference>
<dbReference type="SMART" id="SM00387">
    <property type="entry name" value="HATPase_c"/>
    <property type="match status" value="1"/>
</dbReference>
<dbReference type="SMART" id="SM00073">
    <property type="entry name" value="HPT"/>
    <property type="match status" value="1"/>
</dbReference>
<dbReference type="Gene3D" id="1.20.120.160">
    <property type="entry name" value="HPT domain"/>
    <property type="match status" value="1"/>
</dbReference>
<evidence type="ECO:0000259" key="15">
    <source>
        <dbReference type="PROSITE" id="PS50109"/>
    </source>
</evidence>
<dbReference type="InterPro" id="IPR036061">
    <property type="entry name" value="CheW-like_dom_sf"/>
</dbReference>
<dbReference type="AlphaFoldDB" id="A0A162T7Z3"/>
<proteinExistence type="predicted"/>
<keyword evidence="9" id="KW-0067">ATP-binding</keyword>
<dbReference type="RefSeq" id="WP_066621753.1">
    <property type="nucleotide sequence ID" value="NZ_FQXL01000004.1"/>
</dbReference>
<keyword evidence="13" id="KW-0175">Coiled coil</keyword>
<keyword evidence="5 12" id="KW-0597">Phosphoprotein</keyword>
<feature type="domain" description="CheW-like" evidence="16">
    <location>
        <begin position="488"/>
        <end position="622"/>
    </location>
</feature>
<keyword evidence="4" id="KW-0145">Chemotaxis</keyword>
<evidence type="ECO:0000256" key="10">
    <source>
        <dbReference type="ARBA" id="ARBA00023012"/>
    </source>
</evidence>
<comment type="function">
    <text evidence="11">Involved in the transmission of sensory signals from the chemoreceptors to the flagellar motors. CheA is autophosphorylated; it can transfer its phosphate group to either CheB or CheY.</text>
</comment>
<dbReference type="InterPro" id="IPR036890">
    <property type="entry name" value="HATPase_C_sf"/>
</dbReference>
<dbReference type="Pfam" id="PF02518">
    <property type="entry name" value="HATPase_c"/>
    <property type="match status" value="1"/>
</dbReference>
<dbReference type="GO" id="GO:0006935">
    <property type="term" value="P:chemotaxis"/>
    <property type="evidence" value="ECO:0007669"/>
    <property type="project" value="UniProtKB-KW"/>
</dbReference>
<dbReference type="Gene3D" id="2.30.30.40">
    <property type="entry name" value="SH3 Domains"/>
    <property type="match status" value="1"/>
</dbReference>
<reference evidence="18 19" key="1">
    <citation type="submission" date="2016-04" db="EMBL/GenBank/DDBJ databases">
        <title>Genome sequence of Clostridium magnum DSM 2767.</title>
        <authorList>
            <person name="Poehlein A."/>
            <person name="Uhlig R."/>
            <person name="Fischer R."/>
            <person name="Bahl H."/>
            <person name="Daniel R."/>
        </authorList>
    </citation>
    <scope>NUCLEOTIDE SEQUENCE [LARGE SCALE GENOMIC DNA]</scope>
    <source>
        <strain evidence="18 19">DSM 2767</strain>
    </source>
</reference>
<keyword evidence="10" id="KW-0902">Two-component regulatory system</keyword>
<dbReference type="FunFam" id="3.30.565.10:FF:000016">
    <property type="entry name" value="Chemotaxis protein CheA, putative"/>
    <property type="match status" value="1"/>
</dbReference>
<evidence type="ECO:0000256" key="13">
    <source>
        <dbReference type="SAM" id="Coils"/>
    </source>
</evidence>
<dbReference type="GO" id="GO:0000155">
    <property type="term" value="F:phosphorelay sensor kinase activity"/>
    <property type="evidence" value="ECO:0007669"/>
    <property type="project" value="InterPro"/>
</dbReference>
<dbReference type="SMART" id="SM01231">
    <property type="entry name" value="H-kinase_dim"/>
    <property type="match status" value="1"/>
</dbReference>
<protein>
    <recommendedName>
        <fullName evidence="3">Chemotaxis protein CheA</fullName>
        <ecNumber evidence="2">2.7.13.3</ecNumber>
    </recommendedName>
</protein>
<evidence type="ECO:0000313" key="19">
    <source>
        <dbReference type="Proteomes" id="UP000076603"/>
    </source>
</evidence>
<dbReference type="Gene3D" id="1.10.287.560">
    <property type="entry name" value="Histidine kinase CheA-like, homodimeric domain"/>
    <property type="match status" value="1"/>
</dbReference>
<evidence type="ECO:0000259" key="16">
    <source>
        <dbReference type="PROSITE" id="PS50851"/>
    </source>
</evidence>
<evidence type="ECO:0000256" key="12">
    <source>
        <dbReference type="PROSITE-ProRule" id="PRU00110"/>
    </source>
</evidence>
<dbReference type="Gene3D" id="3.30.565.10">
    <property type="entry name" value="Histidine kinase-like ATPase, C-terminal domain"/>
    <property type="match status" value="1"/>
</dbReference>
<dbReference type="InterPro" id="IPR004358">
    <property type="entry name" value="Sig_transdc_His_kin-like_C"/>
</dbReference>
<keyword evidence="19" id="KW-1185">Reference proteome</keyword>
<keyword evidence="6 18" id="KW-0808">Transferase</keyword>
<dbReference type="PANTHER" id="PTHR43395:SF10">
    <property type="entry name" value="CHEMOTAXIS PROTEIN CHEA"/>
    <property type="match status" value="1"/>
</dbReference>
<dbReference type="SUPFAM" id="SSF55874">
    <property type="entry name" value="ATPase domain of HSP90 chaperone/DNA topoisomerase II/histidine kinase"/>
    <property type="match status" value="1"/>
</dbReference>
<keyword evidence="7" id="KW-0547">Nucleotide-binding</keyword>
<dbReference type="InterPro" id="IPR004105">
    <property type="entry name" value="CheA-like_dim"/>
</dbReference>
<evidence type="ECO:0000256" key="2">
    <source>
        <dbReference type="ARBA" id="ARBA00012438"/>
    </source>
</evidence>
<evidence type="ECO:0000313" key="18">
    <source>
        <dbReference type="EMBL" id="KZL92343.1"/>
    </source>
</evidence>
<evidence type="ECO:0000256" key="7">
    <source>
        <dbReference type="ARBA" id="ARBA00022741"/>
    </source>
</evidence>
<dbReference type="EC" id="2.7.13.3" evidence="2"/>
<dbReference type="PROSITE" id="PS50894">
    <property type="entry name" value="HPT"/>
    <property type="match status" value="1"/>
</dbReference>
<evidence type="ECO:0000256" key="11">
    <source>
        <dbReference type="ARBA" id="ARBA00035100"/>
    </source>
</evidence>
<evidence type="ECO:0000256" key="4">
    <source>
        <dbReference type="ARBA" id="ARBA00022500"/>
    </source>
</evidence>
<evidence type="ECO:0000256" key="6">
    <source>
        <dbReference type="ARBA" id="ARBA00022679"/>
    </source>
</evidence>
<dbReference type="Pfam" id="PF02895">
    <property type="entry name" value="H-kinase_dim"/>
    <property type="match status" value="1"/>
</dbReference>
<dbReference type="PANTHER" id="PTHR43395">
    <property type="entry name" value="SENSOR HISTIDINE KINASE CHEA"/>
    <property type="match status" value="1"/>
</dbReference>
<dbReference type="SMART" id="SM00260">
    <property type="entry name" value="CheW"/>
    <property type="match status" value="1"/>
</dbReference>
<dbReference type="PRINTS" id="PR00344">
    <property type="entry name" value="BCTRLSENSOR"/>
</dbReference>
<dbReference type="Pfam" id="PF01584">
    <property type="entry name" value="CheW"/>
    <property type="match status" value="1"/>
</dbReference>
<dbReference type="InterPro" id="IPR008207">
    <property type="entry name" value="Sig_transdc_His_kin_Hpt_dom"/>
</dbReference>
<dbReference type="PROSITE" id="PS50109">
    <property type="entry name" value="HIS_KIN"/>
    <property type="match status" value="1"/>
</dbReference>
<evidence type="ECO:0000256" key="5">
    <source>
        <dbReference type="ARBA" id="ARBA00022553"/>
    </source>
</evidence>
<feature type="domain" description="HPt" evidence="17">
    <location>
        <begin position="5"/>
        <end position="116"/>
    </location>
</feature>
<accession>A0A162T7Z3</accession>
<dbReference type="InterPro" id="IPR036641">
    <property type="entry name" value="HPT_dom_sf"/>
</dbReference>
<feature type="region of interest" description="Disordered" evidence="14">
    <location>
        <begin position="197"/>
        <end position="231"/>
    </location>
</feature>
<dbReference type="PATRIC" id="fig|1121326.3.peg.2143"/>
<evidence type="ECO:0000256" key="14">
    <source>
        <dbReference type="SAM" id="MobiDB-lite"/>
    </source>
</evidence>
<comment type="caution">
    <text evidence="18">The sequence shown here is derived from an EMBL/GenBank/DDBJ whole genome shotgun (WGS) entry which is preliminary data.</text>
</comment>
<name>A0A162T7Z3_9CLOT</name>
<comment type="catalytic activity">
    <reaction evidence="1">
        <text>ATP + protein L-histidine = ADP + protein N-phospho-L-histidine.</text>
        <dbReference type="EC" id="2.7.13.3"/>
    </reaction>
</comment>